<dbReference type="AlphaFoldDB" id="A0A504YAE3"/>
<accession>A0A504YAE3</accession>
<organism evidence="2 3">
    <name type="scientific">Fasciola gigantica</name>
    <name type="common">Giant liver fluke</name>
    <dbReference type="NCBI Taxonomy" id="46835"/>
    <lineage>
        <taxon>Eukaryota</taxon>
        <taxon>Metazoa</taxon>
        <taxon>Spiralia</taxon>
        <taxon>Lophotrochozoa</taxon>
        <taxon>Platyhelminthes</taxon>
        <taxon>Trematoda</taxon>
        <taxon>Digenea</taxon>
        <taxon>Plagiorchiida</taxon>
        <taxon>Echinostomata</taxon>
        <taxon>Echinostomatoidea</taxon>
        <taxon>Fasciolidae</taxon>
        <taxon>Fasciola</taxon>
    </lineage>
</organism>
<reference evidence="2 3" key="1">
    <citation type="submission" date="2019-04" db="EMBL/GenBank/DDBJ databases">
        <title>Annotation for the trematode Fasciola gigantica.</title>
        <authorList>
            <person name="Choi Y.-J."/>
        </authorList>
    </citation>
    <scope>NUCLEOTIDE SEQUENCE [LARGE SCALE GENOMIC DNA]</scope>
    <source>
        <strain evidence="2">Uganda_cow_1</strain>
    </source>
</reference>
<gene>
    <name evidence="2" type="ORF">FGIG_03588</name>
</gene>
<feature type="compositionally biased region" description="Polar residues" evidence="1">
    <location>
        <begin position="119"/>
        <end position="128"/>
    </location>
</feature>
<dbReference type="Proteomes" id="UP000316759">
    <property type="component" value="Unassembled WGS sequence"/>
</dbReference>
<dbReference type="OrthoDB" id="10036512at2759"/>
<evidence type="ECO:0000256" key="1">
    <source>
        <dbReference type="SAM" id="MobiDB-lite"/>
    </source>
</evidence>
<protein>
    <submittedName>
        <fullName evidence="2">Uncharacterized protein</fullName>
    </submittedName>
</protein>
<feature type="region of interest" description="Disordered" evidence="1">
    <location>
        <begin position="115"/>
        <end position="137"/>
    </location>
</feature>
<comment type="caution">
    <text evidence="2">The sequence shown here is derived from an EMBL/GenBank/DDBJ whole genome shotgun (WGS) entry which is preliminary data.</text>
</comment>
<proteinExistence type="predicted"/>
<sequence length="137" mass="15096">MYGETRRLSCSRLGCIYTRSKHSQGGGGAMGRTGVRKKVEEGGAGGGGPLWMPYLGVPPLSHICKHIKAVCHQSKNMVANKYFLGQWNVPREAIMHADIQFWDDTLSPSVTKRGLHGKTLSSRQNTVHASDRRTTVF</sequence>
<dbReference type="EMBL" id="SUNJ01013046">
    <property type="protein sequence ID" value="TPP57551.1"/>
    <property type="molecule type" value="Genomic_DNA"/>
</dbReference>
<keyword evidence="3" id="KW-1185">Reference proteome</keyword>
<evidence type="ECO:0000313" key="3">
    <source>
        <dbReference type="Proteomes" id="UP000316759"/>
    </source>
</evidence>
<name>A0A504YAE3_FASGI</name>
<evidence type="ECO:0000313" key="2">
    <source>
        <dbReference type="EMBL" id="TPP57551.1"/>
    </source>
</evidence>